<dbReference type="InterPro" id="IPR001610">
    <property type="entry name" value="PAC"/>
</dbReference>
<dbReference type="InterPro" id="IPR013656">
    <property type="entry name" value="PAS_4"/>
</dbReference>
<dbReference type="SUPFAM" id="SSF47384">
    <property type="entry name" value="Homodimeric domain of signal transducing histidine kinase"/>
    <property type="match status" value="1"/>
</dbReference>
<name>A0ABP7NJH2_9GAMM</name>
<dbReference type="SMART" id="SM00091">
    <property type="entry name" value="PAS"/>
    <property type="match status" value="5"/>
</dbReference>
<dbReference type="PANTHER" id="PTHR43547">
    <property type="entry name" value="TWO-COMPONENT HISTIDINE KINASE"/>
    <property type="match status" value="1"/>
</dbReference>
<comment type="caution">
    <text evidence="9">The sequence shown here is derived from an EMBL/GenBank/DDBJ whole genome shotgun (WGS) entry which is preliminary data.</text>
</comment>
<dbReference type="InterPro" id="IPR000014">
    <property type="entry name" value="PAS"/>
</dbReference>
<feature type="domain" description="Response regulatory" evidence="6">
    <location>
        <begin position="911"/>
        <end position="1027"/>
    </location>
</feature>
<evidence type="ECO:0000259" key="5">
    <source>
        <dbReference type="PROSITE" id="PS50109"/>
    </source>
</evidence>
<dbReference type="InterPro" id="IPR005467">
    <property type="entry name" value="His_kinase_dom"/>
</dbReference>
<dbReference type="RefSeq" id="WP_344802523.1">
    <property type="nucleotide sequence ID" value="NZ_BAABBO010000001.1"/>
</dbReference>
<dbReference type="InterPro" id="IPR013655">
    <property type="entry name" value="PAS_fold_3"/>
</dbReference>
<protein>
    <recommendedName>
        <fullName evidence="2">histidine kinase</fullName>
        <ecNumber evidence="2">2.7.13.3</ecNumber>
    </recommendedName>
</protein>
<evidence type="ECO:0000256" key="3">
    <source>
        <dbReference type="ARBA" id="ARBA00022553"/>
    </source>
</evidence>
<dbReference type="InterPro" id="IPR001789">
    <property type="entry name" value="Sig_transdc_resp-reg_receiver"/>
</dbReference>
<feature type="domain" description="PAS" evidence="7">
    <location>
        <begin position="269"/>
        <end position="342"/>
    </location>
</feature>
<evidence type="ECO:0000259" key="7">
    <source>
        <dbReference type="PROSITE" id="PS50112"/>
    </source>
</evidence>
<evidence type="ECO:0000313" key="10">
    <source>
        <dbReference type="Proteomes" id="UP001501337"/>
    </source>
</evidence>
<dbReference type="InterPro" id="IPR004358">
    <property type="entry name" value="Sig_transdc_His_kin-like_C"/>
</dbReference>
<dbReference type="SUPFAM" id="SSF52172">
    <property type="entry name" value="CheY-like"/>
    <property type="match status" value="1"/>
</dbReference>
<dbReference type="PROSITE" id="PS50109">
    <property type="entry name" value="HIS_KIN"/>
    <property type="match status" value="1"/>
</dbReference>
<dbReference type="SMART" id="SM00086">
    <property type="entry name" value="PAC"/>
    <property type="match status" value="4"/>
</dbReference>
<dbReference type="InterPro" id="IPR003661">
    <property type="entry name" value="HisK_dim/P_dom"/>
</dbReference>
<dbReference type="EC" id="2.7.13.3" evidence="2"/>
<dbReference type="SMART" id="SM00448">
    <property type="entry name" value="REC"/>
    <property type="match status" value="1"/>
</dbReference>
<dbReference type="InterPro" id="IPR011006">
    <property type="entry name" value="CheY-like_superfamily"/>
</dbReference>
<dbReference type="Pfam" id="PF02518">
    <property type="entry name" value="HATPase_c"/>
    <property type="match status" value="1"/>
</dbReference>
<dbReference type="Gene3D" id="1.10.287.130">
    <property type="match status" value="1"/>
</dbReference>
<dbReference type="CDD" id="cd17580">
    <property type="entry name" value="REC_2_DhkD-like"/>
    <property type="match status" value="1"/>
</dbReference>
<dbReference type="PROSITE" id="PS50110">
    <property type="entry name" value="RESPONSE_REGULATORY"/>
    <property type="match status" value="1"/>
</dbReference>
<dbReference type="NCBIfam" id="TIGR00229">
    <property type="entry name" value="sensory_box"/>
    <property type="match status" value="4"/>
</dbReference>
<evidence type="ECO:0000256" key="1">
    <source>
        <dbReference type="ARBA" id="ARBA00000085"/>
    </source>
</evidence>
<dbReference type="Pfam" id="PF13188">
    <property type="entry name" value="PAS_8"/>
    <property type="match status" value="1"/>
</dbReference>
<feature type="domain" description="PAC" evidence="8">
    <location>
        <begin position="473"/>
        <end position="528"/>
    </location>
</feature>
<dbReference type="SMART" id="SM00387">
    <property type="entry name" value="HATPase_c"/>
    <property type="match status" value="1"/>
</dbReference>
<accession>A0ABP7NJH2</accession>
<dbReference type="CDD" id="cd00082">
    <property type="entry name" value="HisKA"/>
    <property type="match status" value="1"/>
</dbReference>
<gene>
    <name evidence="9" type="ORF">GCM10022278_02800</name>
</gene>
<evidence type="ECO:0000256" key="2">
    <source>
        <dbReference type="ARBA" id="ARBA00012438"/>
    </source>
</evidence>
<dbReference type="PROSITE" id="PS50113">
    <property type="entry name" value="PAC"/>
    <property type="match status" value="3"/>
</dbReference>
<dbReference type="EMBL" id="BAABBO010000001">
    <property type="protein sequence ID" value="GAA3947065.1"/>
    <property type="molecule type" value="Genomic_DNA"/>
</dbReference>
<feature type="domain" description="PAS" evidence="7">
    <location>
        <begin position="529"/>
        <end position="577"/>
    </location>
</feature>
<evidence type="ECO:0000256" key="4">
    <source>
        <dbReference type="PROSITE-ProRule" id="PRU00169"/>
    </source>
</evidence>
<dbReference type="InterPro" id="IPR036097">
    <property type="entry name" value="HisK_dim/P_sf"/>
</dbReference>
<feature type="domain" description="PAC" evidence="8">
    <location>
        <begin position="91"/>
        <end position="143"/>
    </location>
</feature>
<dbReference type="Proteomes" id="UP001501337">
    <property type="component" value="Unassembled WGS sequence"/>
</dbReference>
<dbReference type="Pfam" id="PF08447">
    <property type="entry name" value="PAS_3"/>
    <property type="match status" value="2"/>
</dbReference>
<dbReference type="InterPro" id="IPR035965">
    <property type="entry name" value="PAS-like_dom_sf"/>
</dbReference>
<dbReference type="InterPro" id="IPR003594">
    <property type="entry name" value="HATPase_dom"/>
</dbReference>
<keyword evidence="3 4" id="KW-0597">Phosphoprotein</keyword>
<dbReference type="InterPro" id="IPR036890">
    <property type="entry name" value="HATPase_C_sf"/>
</dbReference>
<dbReference type="Gene3D" id="3.30.565.10">
    <property type="entry name" value="Histidine kinase-like ATPase, C-terminal domain"/>
    <property type="match status" value="1"/>
</dbReference>
<feature type="domain" description="Histidine kinase" evidence="5">
    <location>
        <begin position="671"/>
        <end position="889"/>
    </location>
</feature>
<comment type="catalytic activity">
    <reaction evidence="1">
        <text>ATP + protein L-histidine = ADP + protein N-phospho-L-histidine.</text>
        <dbReference type="EC" id="2.7.13.3"/>
    </reaction>
</comment>
<keyword evidence="10" id="KW-1185">Reference proteome</keyword>
<evidence type="ECO:0000259" key="6">
    <source>
        <dbReference type="PROSITE" id="PS50110"/>
    </source>
</evidence>
<evidence type="ECO:0000259" key="8">
    <source>
        <dbReference type="PROSITE" id="PS50113"/>
    </source>
</evidence>
<dbReference type="PRINTS" id="PR00344">
    <property type="entry name" value="BCTRLSENSOR"/>
</dbReference>
<dbReference type="Gene3D" id="2.10.70.100">
    <property type="match status" value="2"/>
</dbReference>
<dbReference type="Pfam" id="PF13426">
    <property type="entry name" value="PAS_9"/>
    <property type="match status" value="1"/>
</dbReference>
<evidence type="ECO:0000313" key="9">
    <source>
        <dbReference type="EMBL" id="GAA3947065.1"/>
    </source>
</evidence>
<sequence length="1030" mass="116133">MAGSEMTDALLQTAYWLRTTLDSIGDAVIAVDSEGRVTFVNAVAETLSGWTFEDAGGLHLDQILALVNADTRNKVDNPIFDALRKGEVVGLASNTLLIARDGTERPIDDSAAPIRDRDNRVSGAVIVFRDISERRAQKQKIEDALAYATNIIGTLRESLLVLDDSLHVVSANAAFYENFQLKRAEIEGRLIYELGNGEWNNPELKMLLEEQLLFEYKDYEVQQYLPGRGVKVLQLNARRMPSPEHTELILLAIEDITERRQAEEKLQMARSRLNSTLGAAEIGTWEYDLLSNRVWADANLANMFQVTQGEAAGGPVEAYTRAIHPDDRDRVKMSLAEAVSADRLFEAEYRLVGAAGEIRWVVARGRLEKNASGTAIRLPGVAVDITSRKVAEQKLQASEDQRKLALDAAELGAWHLDPESMQLSTDARSRAIFGIDLELVDFERGLERMHPDDRERVRAAVNAALNPVDPQLYEIEYRVQHPDGSWRWIYAKGRSLFDHTGNGRKALSFDGTAADITARKQAERQLNESEKRFRRLFESAKDGILILDAENMSIIDANPYMSELLGYSQQQFHGKQLWEIGFFKDKRQSKEAMEALRIDGYVRYDDLPLETRLGRVQEVEFICNVYEEENRRMAQCNVRDITERKAMERQITQQSAELADADRHKDEFLAMLAHELRNPLAPVFNALELIRHLGDESQTQHDARGVIERQVRHLARLVDDLTEVSRISSGRIRLNRERVTVNELVERAVERVRPLIERKRQTLMLHFSSAELFLFADATRLEQAFGNLLNNASKYSSADTEIRLSVTQIESETEIRVKDEGVGIEEELLPRIFDLFTQGDKSLDRSEGGLGIGLALVKNLIDLHGGSITAKSEGSDLGSEFVVRLPLDRRREREAAPEIEKQPAETLESMRILVVDDNTDAAHVTAMLLDMWGHEVRTAHDGTAALEMADSFMPQVVLLDIGLPLMDGYEVATRLRSQPAFSRILLVAMTGYGQEEDRRLSRNAGFDEHLVKPVEAQVLRDLIEAYQAQS</sequence>
<dbReference type="CDD" id="cd00130">
    <property type="entry name" value="PAS"/>
    <property type="match status" value="5"/>
</dbReference>
<dbReference type="SMART" id="SM00388">
    <property type="entry name" value="HisKA"/>
    <property type="match status" value="1"/>
</dbReference>
<feature type="modified residue" description="4-aspartylphosphate" evidence="4">
    <location>
        <position position="960"/>
    </location>
</feature>
<dbReference type="Gene3D" id="3.30.450.20">
    <property type="entry name" value="PAS domain"/>
    <property type="match status" value="5"/>
</dbReference>
<organism evidence="9 10">
    <name type="scientific">Allohahella marinimesophila</name>
    <dbReference type="NCBI Taxonomy" id="1054972"/>
    <lineage>
        <taxon>Bacteria</taxon>
        <taxon>Pseudomonadati</taxon>
        <taxon>Pseudomonadota</taxon>
        <taxon>Gammaproteobacteria</taxon>
        <taxon>Oceanospirillales</taxon>
        <taxon>Hahellaceae</taxon>
        <taxon>Allohahella</taxon>
    </lineage>
</organism>
<dbReference type="Pfam" id="PF00072">
    <property type="entry name" value="Response_reg"/>
    <property type="match status" value="1"/>
</dbReference>
<feature type="domain" description="PAS" evidence="7">
    <location>
        <begin position="13"/>
        <end position="86"/>
    </location>
</feature>
<dbReference type="SUPFAM" id="SSF55785">
    <property type="entry name" value="PYP-like sensor domain (PAS domain)"/>
    <property type="match status" value="5"/>
</dbReference>
<feature type="domain" description="PAC" evidence="8">
    <location>
        <begin position="345"/>
        <end position="397"/>
    </location>
</feature>
<reference evidence="10" key="1">
    <citation type="journal article" date="2019" name="Int. J. Syst. Evol. Microbiol.">
        <title>The Global Catalogue of Microorganisms (GCM) 10K type strain sequencing project: providing services to taxonomists for standard genome sequencing and annotation.</title>
        <authorList>
            <consortium name="The Broad Institute Genomics Platform"/>
            <consortium name="The Broad Institute Genome Sequencing Center for Infectious Disease"/>
            <person name="Wu L."/>
            <person name="Ma J."/>
        </authorList>
    </citation>
    <scope>NUCLEOTIDE SEQUENCE [LARGE SCALE GENOMIC DNA]</scope>
    <source>
        <strain evidence="10">JCM 17555</strain>
    </source>
</reference>
<dbReference type="PANTHER" id="PTHR43547:SF2">
    <property type="entry name" value="HYBRID SIGNAL TRANSDUCTION HISTIDINE KINASE C"/>
    <property type="match status" value="1"/>
</dbReference>
<dbReference type="SUPFAM" id="SSF55874">
    <property type="entry name" value="ATPase domain of HSP90 chaperone/DNA topoisomerase II/histidine kinase"/>
    <property type="match status" value="1"/>
</dbReference>
<dbReference type="Pfam" id="PF08448">
    <property type="entry name" value="PAS_4"/>
    <property type="match status" value="1"/>
</dbReference>
<proteinExistence type="predicted"/>
<dbReference type="InterPro" id="IPR000700">
    <property type="entry name" value="PAS-assoc_C"/>
</dbReference>
<dbReference type="Gene3D" id="3.40.50.2300">
    <property type="match status" value="1"/>
</dbReference>
<dbReference type="Pfam" id="PF00512">
    <property type="entry name" value="HisKA"/>
    <property type="match status" value="1"/>
</dbReference>
<dbReference type="PROSITE" id="PS50112">
    <property type="entry name" value="PAS"/>
    <property type="match status" value="3"/>
</dbReference>